<name>A0ABQ0SFQ4_NOVHA</name>
<evidence type="ECO:0000313" key="1">
    <source>
        <dbReference type="EMBL" id="GEC64186.1"/>
    </source>
</evidence>
<proteinExistence type="predicted"/>
<accession>A0ABQ0SFQ4</accession>
<evidence type="ECO:0000313" key="2">
    <source>
        <dbReference type="Proteomes" id="UP000319478"/>
    </source>
</evidence>
<sequence length="86" mass="9292">MVASFESLVSGFSPFPAAYSFDQIGPTWVAVGALDPETNKWTHTFRGLGPVLAVQREMGLYLTSQKRAGNGIMLLLACRATGRSRS</sequence>
<comment type="caution">
    <text evidence="1">The sequence shown here is derived from an EMBL/GenBank/DDBJ whole genome shotgun (WGS) entry which is preliminary data.</text>
</comment>
<keyword evidence="2" id="KW-1185">Reference proteome</keyword>
<gene>
    <name evidence="1" type="ORF">GHA01_20350</name>
</gene>
<reference evidence="1 2" key="1">
    <citation type="submission" date="2019-06" db="EMBL/GenBank/DDBJ databases">
        <title>Whole genome shotgun sequence of Komagataeibacter hansenii NBRC 14820.</title>
        <authorList>
            <person name="Hosoyama A."/>
            <person name="Uohara A."/>
            <person name="Ohji S."/>
            <person name="Ichikawa N."/>
        </authorList>
    </citation>
    <scope>NUCLEOTIDE SEQUENCE [LARGE SCALE GENOMIC DNA]</scope>
    <source>
        <strain evidence="1 2">NBRC 14820</strain>
    </source>
</reference>
<organism evidence="1 2">
    <name type="scientific">Novacetimonas hansenii</name>
    <name type="common">Komagataeibacter hansenii</name>
    <dbReference type="NCBI Taxonomy" id="436"/>
    <lineage>
        <taxon>Bacteria</taxon>
        <taxon>Pseudomonadati</taxon>
        <taxon>Pseudomonadota</taxon>
        <taxon>Alphaproteobacteria</taxon>
        <taxon>Acetobacterales</taxon>
        <taxon>Acetobacteraceae</taxon>
        <taxon>Novacetimonas</taxon>
    </lineage>
</organism>
<dbReference type="EMBL" id="BJNN01000108">
    <property type="protein sequence ID" value="GEC64186.1"/>
    <property type="molecule type" value="Genomic_DNA"/>
</dbReference>
<protein>
    <submittedName>
        <fullName evidence="1">Uncharacterized protein</fullName>
    </submittedName>
</protein>
<dbReference type="RefSeq" id="WP_141312852.1">
    <property type="nucleotide sequence ID" value="NZ_BJNN01000108.1"/>
</dbReference>
<dbReference type="Proteomes" id="UP000319478">
    <property type="component" value="Unassembled WGS sequence"/>
</dbReference>